<feature type="non-terminal residue" evidence="2">
    <location>
        <position position="1"/>
    </location>
</feature>
<dbReference type="EMBL" id="JAMKFB020000022">
    <property type="protein sequence ID" value="KAL0160316.1"/>
    <property type="molecule type" value="Genomic_DNA"/>
</dbReference>
<keyword evidence="3" id="KW-1185">Reference proteome</keyword>
<dbReference type="AlphaFoldDB" id="A0ABD0NGF6"/>
<feature type="compositionally biased region" description="Basic and acidic residues" evidence="1">
    <location>
        <begin position="87"/>
        <end position="104"/>
    </location>
</feature>
<dbReference type="Proteomes" id="UP001529510">
    <property type="component" value="Unassembled WGS sequence"/>
</dbReference>
<evidence type="ECO:0000313" key="2">
    <source>
        <dbReference type="EMBL" id="KAL0160316.1"/>
    </source>
</evidence>
<evidence type="ECO:0000313" key="3">
    <source>
        <dbReference type="Proteomes" id="UP001529510"/>
    </source>
</evidence>
<comment type="caution">
    <text evidence="2">The sequence shown here is derived from an EMBL/GenBank/DDBJ whole genome shotgun (WGS) entry which is preliminary data.</text>
</comment>
<gene>
    <name evidence="2" type="ORF">M9458_044041</name>
</gene>
<reference evidence="2 3" key="1">
    <citation type="submission" date="2024-05" db="EMBL/GenBank/DDBJ databases">
        <title>Genome sequencing and assembly of Indian major carp, Cirrhinus mrigala (Hamilton, 1822).</title>
        <authorList>
            <person name="Mohindra V."/>
            <person name="Chowdhury L.M."/>
            <person name="Lal K."/>
            <person name="Jena J.K."/>
        </authorList>
    </citation>
    <scope>NUCLEOTIDE SEQUENCE [LARGE SCALE GENOMIC DNA]</scope>
    <source>
        <strain evidence="2">CM1030</strain>
        <tissue evidence="2">Blood</tissue>
    </source>
</reference>
<accession>A0ABD0NGF6</accession>
<feature type="region of interest" description="Disordered" evidence="1">
    <location>
        <begin position="1"/>
        <end position="104"/>
    </location>
</feature>
<feature type="non-terminal residue" evidence="2">
    <location>
        <position position="104"/>
    </location>
</feature>
<sequence>MASGGNCSYPSQCSSPSSPPHPSLNLSIKSERASPEHMLSATSPSHHMLQHSPMEEPKATSCPPSEEYTAMERDEIQKSGYSGQHGPNREPGEGKSHQPLKHPD</sequence>
<name>A0ABD0NGF6_CIRMR</name>
<proteinExistence type="predicted"/>
<protein>
    <submittedName>
        <fullName evidence="2">Uncharacterized protein</fullName>
    </submittedName>
</protein>
<evidence type="ECO:0000256" key="1">
    <source>
        <dbReference type="SAM" id="MobiDB-lite"/>
    </source>
</evidence>
<organism evidence="2 3">
    <name type="scientific">Cirrhinus mrigala</name>
    <name type="common">Mrigala</name>
    <dbReference type="NCBI Taxonomy" id="683832"/>
    <lineage>
        <taxon>Eukaryota</taxon>
        <taxon>Metazoa</taxon>
        <taxon>Chordata</taxon>
        <taxon>Craniata</taxon>
        <taxon>Vertebrata</taxon>
        <taxon>Euteleostomi</taxon>
        <taxon>Actinopterygii</taxon>
        <taxon>Neopterygii</taxon>
        <taxon>Teleostei</taxon>
        <taxon>Ostariophysi</taxon>
        <taxon>Cypriniformes</taxon>
        <taxon>Cyprinidae</taxon>
        <taxon>Labeoninae</taxon>
        <taxon>Labeonini</taxon>
        <taxon>Cirrhinus</taxon>
    </lineage>
</organism>